<feature type="compositionally biased region" description="Pro residues" evidence="1">
    <location>
        <begin position="135"/>
        <end position="144"/>
    </location>
</feature>
<feature type="compositionally biased region" description="Basic and acidic residues" evidence="1">
    <location>
        <begin position="164"/>
        <end position="207"/>
    </location>
</feature>
<dbReference type="GO" id="GO:0006511">
    <property type="term" value="P:ubiquitin-dependent protein catabolic process"/>
    <property type="evidence" value="ECO:0007669"/>
    <property type="project" value="TreeGrafter"/>
</dbReference>
<keyword evidence="4" id="KW-1185">Reference proteome</keyword>
<feature type="compositionally biased region" description="Polar residues" evidence="1">
    <location>
        <begin position="400"/>
        <end position="409"/>
    </location>
</feature>
<dbReference type="Gene3D" id="1.10.8.10">
    <property type="entry name" value="DNA helicase RuvA subunit, C-terminal domain"/>
    <property type="match status" value="1"/>
</dbReference>
<dbReference type="STRING" id="41688.A0A2N3NI64"/>
<evidence type="ECO:0000313" key="4">
    <source>
        <dbReference type="Proteomes" id="UP000233524"/>
    </source>
</evidence>
<dbReference type="InParanoid" id="A0A2N3NI64"/>
<dbReference type="PANTHER" id="PTHR16461:SF5">
    <property type="entry name" value="TOLL-INTERACTING PROTEIN"/>
    <property type="match status" value="1"/>
</dbReference>
<dbReference type="SMART" id="SM00546">
    <property type="entry name" value="CUE"/>
    <property type="match status" value="1"/>
</dbReference>
<dbReference type="InterPro" id="IPR009060">
    <property type="entry name" value="UBA-like_sf"/>
</dbReference>
<feature type="compositionally biased region" description="Polar residues" evidence="1">
    <location>
        <begin position="10"/>
        <end position="20"/>
    </location>
</feature>
<feature type="region of interest" description="Disordered" evidence="1">
    <location>
        <begin position="1"/>
        <end position="86"/>
    </location>
</feature>
<evidence type="ECO:0000259" key="2">
    <source>
        <dbReference type="PROSITE" id="PS51140"/>
    </source>
</evidence>
<evidence type="ECO:0000313" key="3">
    <source>
        <dbReference type="EMBL" id="PKS12146.1"/>
    </source>
</evidence>
<dbReference type="Pfam" id="PF02845">
    <property type="entry name" value="CUE"/>
    <property type="match status" value="1"/>
</dbReference>
<dbReference type="PROSITE" id="PS51140">
    <property type="entry name" value="CUE"/>
    <property type="match status" value="1"/>
</dbReference>
<dbReference type="AlphaFoldDB" id="A0A2N3NI64"/>
<dbReference type="OrthoDB" id="9942608at2759"/>
<feature type="compositionally biased region" description="Basic and acidic residues" evidence="1">
    <location>
        <begin position="326"/>
        <end position="337"/>
    </location>
</feature>
<feature type="region of interest" description="Disordered" evidence="1">
    <location>
        <begin position="247"/>
        <end position="445"/>
    </location>
</feature>
<dbReference type="EMBL" id="NLAX01000004">
    <property type="protein sequence ID" value="PKS12146.1"/>
    <property type="molecule type" value="Genomic_DNA"/>
</dbReference>
<evidence type="ECO:0000256" key="1">
    <source>
        <dbReference type="SAM" id="MobiDB-lite"/>
    </source>
</evidence>
<reference evidence="3 4" key="1">
    <citation type="journal article" date="2017" name="G3 (Bethesda)">
        <title>First Draft Genome Sequence of the Pathogenic Fungus Lomentospora prolificans (Formerly Scedosporium prolificans).</title>
        <authorList>
            <person name="Luo R."/>
            <person name="Zimin A."/>
            <person name="Workman R."/>
            <person name="Fan Y."/>
            <person name="Pertea G."/>
            <person name="Grossman N."/>
            <person name="Wear M.P."/>
            <person name="Jia B."/>
            <person name="Miller H."/>
            <person name="Casadevall A."/>
            <person name="Timp W."/>
            <person name="Zhang S.X."/>
            <person name="Salzberg S.L."/>
        </authorList>
    </citation>
    <scope>NUCLEOTIDE SEQUENCE [LARGE SCALE GENOMIC DNA]</scope>
    <source>
        <strain evidence="3 4">JHH-5317</strain>
    </source>
</reference>
<feature type="compositionally biased region" description="Low complexity" evidence="1">
    <location>
        <begin position="50"/>
        <end position="69"/>
    </location>
</feature>
<proteinExistence type="predicted"/>
<organism evidence="3 4">
    <name type="scientific">Lomentospora prolificans</name>
    <dbReference type="NCBI Taxonomy" id="41688"/>
    <lineage>
        <taxon>Eukaryota</taxon>
        <taxon>Fungi</taxon>
        <taxon>Dikarya</taxon>
        <taxon>Ascomycota</taxon>
        <taxon>Pezizomycotina</taxon>
        <taxon>Sordariomycetes</taxon>
        <taxon>Hypocreomycetidae</taxon>
        <taxon>Microascales</taxon>
        <taxon>Microascaceae</taxon>
        <taxon>Lomentospora</taxon>
    </lineage>
</organism>
<name>A0A2N3NI64_9PEZI</name>
<feature type="compositionally biased region" description="Basic and acidic residues" evidence="1">
    <location>
        <begin position="410"/>
        <end position="424"/>
    </location>
</feature>
<feature type="compositionally biased region" description="Basic and acidic residues" evidence="1">
    <location>
        <begin position="267"/>
        <end position="283"/>
    </location>
</feature>
<dbReference type="GO" id="GO:0031624">
    <property type="term" value="F:ubiquitin conjugating enzyme binding"/>
    <property type="evidence" value="ECO:0007669"/>
    <property type="project" value="TreeGrafter"/>
</dbReference>
<gene>
    <name evidence="3" type="ORF">jhhlp_001444</name>
</gene>
<feature type="compositionally biased region" description="Basic and acidic residues" evidence="1">
    <location>
        <begin position="433"/>
        <end position="445"/>
    </location>
</feature>
<dbReference type="InterPro" id="IPR003892">
    <property type="entry name" value="CUE"/>
</dbReference>
<feature type="compositionally biased region" description="Polar residues" evidence="1">
    <location>
        <begin position="359"/>
        <end position="368"/>
    </location>
</feature>
<feature type="domain" description="CUE" evidence="2">
    <location>
        <begin position="81"/>
        <end position="124"/>
    </location>
</feature>
<accession>A0A2N3NI64</accession>
<dbReference type="FunCoup" id="A0A2N3NI64">
    <property type="interactions" value="55"/>
</dbReference>
<dbReference type="FunFam" id="1.10.8.10:FF:000064">
    <property type="entry name" value="Similar to CUE domain-containing protein"/>
    <property type="match status" value="1"/>
</dbReference>
<dbReference type="GO" id="GO:0043130">
    <property type="term" value="F:ubiquitin binding"/>
    <property type="evidence" value="ECO:0007669"/>
    <property type="project" value="InterPro"/>
</dbReference>
<sequence length="445" mass="48663">MSAPAETDKSTANMPESPTTARPFELDDDDTQETGVVQDPAAGKTDSNKATPGDAAGAAAASTGGAADDVPPPKPPRPLTETQKNELILKEAFPSVEDSVIKAVLRASRGQVEPAFHALLEMTDPDATKEDEAEGPPPPQPPRPAGVGSGMSQLEADEQYARQLAEHYERQGGYDDRHQHTRQPRDPRLNRQQKETGLKPNELFDKEHSFLEDDLPVIRENLRKGFLETQTKVNSWITNFKKRLDDAFEEEEAERQQQQQHLAYGRRPGESSRRSGDYDRYDADPQLITDDFAGMKLASDGTPIRDPRPLANPNLFKPPPPSKSPKPNDGRRVAFRDETEEIDAYTSSPKLGARDSATPPGNKQSKWQPLSAVEPSPITDNDPFSLGDSEDEKEVKDKTTTGAGAGSSSKDTKDDDAERLRKAAAEAMADSLVDDKSKTDTGLKS</sequence>
<dbReference type="CDD" id="cd14372">
    <property type="entry name" value="CUE_Cue5p_like"/>
    <property type="match status" value="1"/>
</dbReference>
<dbReference type="PANTHER" id="PTHR16461">
    <property type="entry name" value="TOLL-INTERACTING PROTEIN"/>
    <property type="match status" value="1"/>
</dbReference>
<dbReference type="GO" id="GO:0005737">
    <property type="term" value="C:cytoplasm"/>
    <property type="evidence" value="ECO:0007669"/>
    <property type="project" value="TreeGrafter"/>
</dbReference>
<dbReference type="InterPro" id="IPR041807">
    <property type="entry name" value="Cue5/Don1_CUE"/>
</dbReference>
<protein>
    <recommendedName>
        <fullName evidence="2">CUE domain-containing protein</fullName>
    </recommendedName>
</protein>
<feature type="region of interest" description="Disordered" evidence="1">
    <location>
        <begin position="116"/>
        <end position="207"/>
    </location>
</feature>
<dbReference type="Proteomes" id="UP000233524">
    <property type="component" value="Unassembled WGS sequence"/>
</dbReference>
<dbReference type="VEuPathDB" id="FungiDB:jhhlp_001444"/>
<comment type="caution">
    <text evidence="3">The sequence shown here is derived from an EMBL/GenBank/DDBJ whole genome shotgun (WGS) entry which is preliminary data.</text>
</comment>
<dbReference type="SUPFAM" id="SSF46934">
    <property type="entry name" value="UBA-like"/>
    <property type="match status" value="1"/>
</dbReference>